<dbReference type="Proteomes" id="UP000182486">
    <property type="component" value="Unassembled WGS sequence"/>
</dbReference>
<dbReference type="AlphaFoldDB" id="A0A1K0FI51"/>
<accession>A0A1K0FI51</accession>
<organism evidence="1 2">
    <name type="scientific">Couchioplanes caeruleus subsp. caeruleus</name>
    <dbReference type="NCBI Taxonomy" id="56427"/>
    <lineage>
        <taxon>Bacteria</taxon>
        <taxon>Bacillati</taxon>
        <taxon>Actinomycetota</taxon>
        <taxon>Actinomycetes</taxon>
        <taxon>Micromonosporales</taxon>
        <taxon>Micromonosporaceae</taxon>
        <taxon>Couchioplanes</taxon>
    </lineage>
</organism>
<evidence type="ECO:0000313" key="2">
    <source>
        <dbReference type="Proteomes" id="UP000182486"/>
    </source>
</evidence>
<proteinExistence type="predicted"/>
<reference evidence="1 2" key="1">
    <citation type="submission" date="2016-09" db="EMBL/GenBank/DDBJ databases">
        <title>Couchioplanes caeruleus draft genome sequence.</title>
        <authorList>
            <person name="Sheehan J."/>
            <person name="Caffrey P."/>
        </authorList>
    </citation>
    <scope>NUCLEOTIDE SEQUENCE [LARGE SCALE GENOMIC DNA]</scope>
    <source>
        <strain evidence="1 2">DSM 43634</strain>
    </source>
</reference>
<keyword evidence="2" id="KW-1185">Reference proteome</keyword>
<evidence type="ECO:0000313" key="1">
    <source>
        <dbReference type="EMBL" id="OJF12527.1"/>
    </source>
</evidence>
<dbReference type="EMBL" id="MEIA01000215">
    <property type="protein sequence ID" value="OJF12527.1"/>
    <property type="molecule type" value="Genomic_DNA"/>
</dbReference>
<protein>
    <submittedName>
        <fullName evidence="1">Uncharacterized protein</fullName>
    </submittedName>
</protein>
<name>A0A1K0FI51_9ACTN</name>
<comment type="caution">
    <text evidence="1">The sequence shown here is derived from an EMBL/GenBank/DDBJ whole genome shotgun (WGS) entry which is preliminary data.</text>
</comment>
<sequence length="95" mass="9613">MFTDLLAQAVVHPGQGAVGGPRLEVVVDEFGVGEVGGQGVPLVAGAVEVADRVDDVAARVDDRAAAAGRDVRGEDLPFGVAGVRRIVAGPRTVGR</sequence>
<gene>
    <name evidence="1" type="ORF">BG844_20155</name>
</gene>